<dbReference type="KEGG" id="pbk:Back11_56170"/>
<dbReference type="Gene3D" id="1.10.10.10">
    <property type="entry name" value="Winged helix-like DNA-binding domain superfamily/Winged helix DNA-binding domain"/>
    <property type="match status" value="1"/>
</dbReference>
<reference evidence="5 6" key="1">
    <citation type="submission" date="2018-11" db="EMBL/GenBank/DDBJ databases">
        <title>Complete genome sequence of Paenibacillus baekrokdamisoli strain KCTC 33723.</title>
        <authorList>
            <person name="Kang S.W."/>
            <person name="Lee K.C."/>
            <person name="Kim K.K."/>
            <person name="Kim J.S."/>
            <person name="Kim D.S."/>
            <person name="Ko S.H."/>
            <person name="Yang S.H."/>
            <person name="Lee J.S."/>
        </authorList>
    </citation>
    <scope>NUCLEOTIDE SEQUENCE [LARGE SCALE GENOMIC DNA]</scope>
    <source>
        <strain evidence="5 6">KCTC 33723</strain>
    </source>
</reference>
<protein>
    <submittedName>
        <fullName evidence="5">Uncharacterized protein</fullName>
    </submittedName>
</protein>
<comment type="similarity">
    <text evidence="1">Belongs to the sigma-70 factor family. ECF subfamily.</text>
</comment>
<dbReference type="GO" id="GO:0003677">
    <property type="term" value="F:DNA binding"/>
    <property type="evidence" value="ECO:0007669"/>
    <property type="project" value="InterPro"/>
</dbReference>
<dbReference type="Pfam" id="PF04542">
    <property type="entry name" value="Sigma70_r2"/>
    <property type="match status" value="1"/>
</dbReference>
<dbReference type="SUPFAM" id="SSF54593">
    <property type="entry name" value="Glyoxalase/Bleomycin resistance protein/Dihydroxybiphenyl dioxygenase"/>
    <property type="match status" value="1"/>
</dbReference>
<dbReference type="InterPro" id="IPR036388">
    <property type="entry name" value="WH-like_DNA-bd_sf"/>
</dbReference>
<dbReference type="AlphaFoldDB" id="A0A3G9J150"/>
<dbReference type="InterPro" id="IPR013249">
    <property type="entry name" value="RNA_pol_sigma70_r4_t2"/>
</dbReference>
<dbReference type="SUPFAM" id="SSF88659">
    <property type="entry name" value="Sigma3 and sigma4 domains of RNA polymerase sigma factors"/>
    <property type="match status" value="1"/>
</dbReference>
<name>A0A3G9J150_9BACL</name>
<dbReference type="InterPro" id="IPR013324">
    <property type="entry name" value="RNA_pol_sigma_r3/r4-like"/>
</dbReference>
<dbReference type="GO" id="GO:0006352">
    <property type="term" value="P:DNA-templated transcription initiation"/>
    <property type="evidence" value="ECO:0007669"/>
    <property type="project" value="InterPro"/>
</dbReference>
<sequence length="331" mass="37963">MRNHTEIELVRKSSYGDQEAFTKLVRKYSNVVYGVAFSVLNDFHSSQDIAQEAFVKAWYNMEQLRDIEKFGSWVISITRNLCTDRYRKRQLAERPLSEAMDLPDDLSLEERINRKSDKQAVWKALSVLDEKYRTTTLMYYIGGFNTREISQLLDVPLGTTESRLRRSKAILKKELIELVEHTAQDLKLGEDFVGKVKARIKNALQVRLVSDLANAKKYYQDVLGFIVDGWGHVEREGVGFLLQQAEKPEDVRPNAKPSKENYPNDWPGPPTSWDTYAYSDFDGVQSLYEEFVAKGAVIAYAPQIEDMGSNKWKEFAVKDLDGYVIVFGGSN</sequence>
<evidence type="ECO:0000313" key="5">
    <source>
        <dbReference type="EMBL" id="BBH24272.1"/>
    </source>
</evidence>
<dbReference type="PANTHER" id="PTHR43133:SF51">
    <property type="entry name" value="RNA POLYMERASE SIGMA FACTOR"/>
    <property type="match status" value="1"/>
</dbReference>
<evidence type="ECO:0000256" key="3">
    <source>
        <dbReference type="ARBA" id="ARBA00023082"/>
    </source>
</evidence>
<keyword evidence="4" id="KW-0804">Transcription</keyword>
<dbReference type="PANTHER" id="PTHR43133">
    <property type="entry name" value="RNA POLYMERASE ECF-TYPE SIGMA FACTO"/>
    <property type="match status" value="1"/>
</dbReference>
<dbReference type="NCBIfam" id="TIGR02937">
    <property type="entry name" value="sigma70-ECF"/>
    <property type="match status" value="1"/>
</dbReference>
<dbReference type="InterPro" id="IPR014284">
    <property type="entry name" value="RNA_pol_sigma-70_dom"/>
</dbReference>
<dbReference type="Proteomes" id="UP000275368">
    <property type="component" value="Chromosome"/>
</dbReference>
<dbReference type="Gene3D" id="1.10.1740.10">
    <property type="match status" value="1"/>
</dbReference>
<keyword evidence="6" id="KW-1185">Reference proteome</keyword>
<dbReference type="InterPro" id="IPR039425">
    <property type="entry name" value="RNA_pol_sigma-70-like"/>
</dbReference>
<organism evidence="5 6">
    <name type="scientific">Paenibacillus baekrokdamisoli</name>
    <dbReference type="NCBI Taxonomy" id="1712516"/>
    <lineage>
        <taxon>Bacteria</taxon>
        <taxon>Bacillati</taxon>
        <taxon>Bacillota</taxon>
        <taxon>Bacilli</taxon>
        <taxon>Bacillales</taxon>
        <taxon>Paenibacillaceae</taxon>
        <taxon>Paenibacillus</taxon>
    </lineage>
</organism>
<proteinExistence type="inferred from homology"/>
<keyword evidence="3" id="KW-0731">Sigma factor</keyword>
<evidence type="ECO:0000313" key="6">
    <source>
        <dbReference type="Proteomes" id="UP000275368"/>
    </source>
</evidence>
<dbReference type="Gene3D" id="3.10.180.10">
    <property type="entry name" value="2,3-Dihydroxybiphenyl 1,2-Dioxygenase, domain 1"/>
    <property type="match status" value="1"/>
</dbReference>
<dbReference type="EMBL" id="AP019308">
    <property type="protein sequence ID" value="BBH24272.1"/>
    <property type="molecule type" value="Genomic_DNA"/>
</dbReference>
<accession>A0A3G9J150</accession>
<evidence type="ECO:0000256" key="2">
    <source>
        <dbReference type="ARBA" id="ARBA00023015"/>
    </source>
</evidence>
<dbReference type="GO" id="GO:0016987">
    <property type="term" value="F:sigma factor activity"/>
    <property type="evidence" value="ECO:0007669"/>
    <property type="project" value="UniProtKB-KW"/>
</dbReference>
<gene>
    <name evidence="5" type="ORF">Back11_56170</name>
</gene>
<dbReference type="InterPro" id="IPR029068">
    <property type="entry name" value="Glyas_Bleomycin-R_OHBP_Dase"/>
</dbReference>
<dbReference type="InterPro" id="IPR013325">
    <property type="entry name" value="RNA_pol_sigma_r2"/>
</dbReference>
<dbReference type="CDD" id="cd06171">
    <property type="entry name" value="Sigma70_r4"/>
    <property type="match status" value="1"/>
</dbReference>
<dbReference type="RefSeq" id="WP_164523024.1">
    <property type="nucleotide sequence ID" value="NZ_AP019308.1"/>
</dbReference>
<dbReference type="InterPro" id="IPR037523">
    <property type="entry name" value="VOC_core"/>
</dbReference>
<keyword evidence="2" id="KW-0805">Transcription regulation</keyword>
<dbReference type="Pfam" id="PF08281">
    <property type="entry name" value="Sigma70_r4_2"/>
    <property type="match status" value="1"/>
</dbReference>
<dbReference type="PROSITE" id="PS51819">
    <property type="entry name" value="VOC"/>
    <property type="match status" value="1"/>
</dbReference>
<evidence type="ECO:0000256" key="1">
    <source>
        <dbReference type="ARBA" id="ARBA00010641"/>
    </source>
</evidence>
<evidence type="ECO:0000256" key="4">
    <source>
        <dbReference type="ARBA" id="ARBA00023163"/>
    </source>
</evidence>
<dbReference type="InterPro" id="IPR007627">
    <property type="entry name" value="RNA_pol_sigma70_r2"/>
</dbReference>
<dbReference type="SUPFAM" id="SSF88946">
    <property type="entry name" value="Sigma2 domain of RNA polymerase sigma factors"/>
    <property type="match status" value="1"/>
</dbReference>